<gene>
    <name evidence="1" type="ORF">WKW80_20960</name>
</gene>
<name>A0ABU8W350_9BURK</name>
<accession>A0ABU8W350</accession>
<sequence length="193" mass="20821">MKLVSLRKRSLIVETILHEGGPAPEKPLRIAAASAVIKNPYAGHYEPDLMPFMAELRSLGTLLSVEAVEALGGKDTVQAYSKAAIVGINGELEHGAVWHEAGGWAMRQVLGDPKAMVPAAKCVAVPGYRLIVPLHYIHASYVRSHYNSFEVGIQDAPRPDEILFSVVMADGGRIHSRLGGLAKDKVSVHDGQR</sequence>
<keyword evidence="2" id="KW-1185">Reference proteome</keyword>
<dbReference type="InterPro" id="IPR009569">
    <property type="entry name" value="AA_synth_put"/>
</dbReference>
<proteinExistence type="predicted"/>
<evidence type="ECO:0000313" key="2">
    <source>
        <dbReference type="Proteomes" id="UP001363010"/>
    </source>
</evidence>
<evidence type="ECO:0000313" key="1">
    <source>
        <dbReference type="EMBL" id="MEJ8824477.1"/>
    </source>
</evidence>
<organism evidence="1 2">
    <name type="scientific">Variovorax humicola</name>
    <dbReference type="NCBI Taxonomy" id="1769758"/>
    <lineage>
        <taxon>Bacteria</taxon>
        <taxon>Pseudomonadati</taxon>
        <taxon>Pseudomonadota</taxon>
        <taxon>Betaproteobacteria</taxon>
        <taxon>Burkholderiales</taxon>
        <taxon>Comamonadaceae</taxon>
        <taxon>Variovorax</taxon>
    </lineage>
</organism>
<dbReference type="SUPFAM" id="SSF160519">
    <property type="entry name" value="BB2672-like"/>
    <property type="match status" value="1"/>
</dbReference>
<dbReference type="InterPro" id="IPR035936">
    <property type="entry name" value="BB2672"/>
</dbReference>
<dbReference type="EMBL" id="JBBKZV010000014">
    <property type="protein sequence ID" value="MEJ8824477.1"/>
    <property type="molecule type" value="Genomic_DNA"/>
</dbReference>
<comment type="caution">
    <text evidence="1">The sequence shown here is derived from an EMBL/GenBank/DDBJ whole genome shotgun (WGS) entry which is preliminary data.</text>
</comment>
<protein>
    <submittedName>
        <fullName evidence="1">Amino acid synthesis family protein</fullName>
    </submittedName>
</protein>
<dbReference type="RefSeq" id="WP_340365502.1">
    <property type="nucleotide sequence ID" value="NZ_JBBKZV010000014.1"/>
</dbReference>
<dbReference type="Gene3D" id="3.30.1330.110">
    <property type="entry name" value="BB2672"/>
    <property type="match status" value="1"/>
</dbReference>
<reference evidence="1 2" key="1">
    <citation type="submission" date="2024-03" db="EMBL/GenBank/DDBJ databases">
        <title>Novel species of the genus Variovorax.</title>
        <authorList>
            <person name="Liu Q."/>
            <person name="Xin Y.-H."/>
        </authorList>
    </citation>
    <scope>NUCLEOTIDE SEQUENCE [LARGE SCALE GENOMIC DNA]</scope>
    <source>
        <strain evidence="1 2">KACC 18501</strain>
    </source>
</reference>
<dbReference type="Pfam" id="PF06684">
    <property type="entry name" value="AA_synth"/>
    <property type="match status" value="1"/>
</dbReference>
<dbReference type="Proteomes" id="UP001363010">
    <property type="component" value="Unassembled WGS sequence"/>
</dbReference>